<sequence>MKCNSAPGYLLLLCFSSFHFSDISSLS</sequence>
<organism evidence="1">
    <name type="scientific">Arundo donax</name>
    <name type="common">Giant reed</name>
    <name type="synonym">Donax arundinaceus</name>
    <dbReference type="NCBI Taxonomy" id="35708"/>
    <lineage>
        <taxon>Eukaryota</taxon>
        <taxon>Viridiplantae</taxon>
        <taxon>Streptophyta</taxon>
        <taxon>Embryophyta</taxon>
        <taxon>Tracheophyta</taxon>
        <taxon>Spermatophyta</taxon>
        <taxon>Magnoliopsida</taxon>
        <taxon>Liliopsida</taxon>
        <taxon>Poales</taxon>
        <taxon>Poaceae</taxon>
        <taxon>PACMAD clade</taxon>
        <taxon>Arundinoideae</taxon>
        <taxon>Arundineae</taxon>
        <taxon>Arundo</taxon>
    </lineage>
</organism>
<name>A0A0A8YCT7_ARUDO</name>
<reference evidence="1" key="2">
    <citation type="journal article" date="2015" name="Data Brief">
        <title>Shoot transcriptome of the giant reed, Arundo donax.</title>
        <authorList>
            <person name="Barrero R.A."/>
            <person name="Guerrero F.D."/>
            <person name="Moolhuijzen P."/>
            <person name="Goolsby J.A."/>
            <person name="Tidwell J."/>
            <person name="Bellgard S.E."/>
            <person name="Bellgard M.I."/>
        </authorList>
    </citation>
    <scope>NUCLEOTIDE SEQUENCE</scope>
    <source>
        <tissue evidence="1">Shoot tissue taken approximately 20 cm above the soil surface</tissue>
    </source>
</reference>
<reference evidence="1" key="1">
    <citation type="submission" date="2014-09" db="EMBL/GenBank/DDBJ databases">
        <authorList>
            <person name="Magalhaes I.L.F."/>
            <person name="Oliveira U."/>
            <person name="Santos F.R."/>
            <person name="Vidigal T.H.D.A."/>
            <person name="Brescovit A.D."/>
            <person name="Santos A.J."/>
        </authorList>
    </citation>
    <scope>NUCLEOTIDE SEQUENCE</scope>
    <source>
        <tissue evidence="1">Shoot tissue taken approximately 20 cm above the soil surface</tissue>
    </source>
</reference>
<accession>A0A0A8YCT7</accession>
<dbReference type="EMBL" id="GBRH01274547">
    <property type="protein sequence ID" value="JAD23348.1"/>
    <property type="molecule type" value="Transcribed_RNA"/>
</dbReference>
<protein>
    <submittedName>
        <fullName evidence="1">Uncharacterized protein</fullName>
    </submittedName>
</protein>
<dbReference type="AlphaFoldDB" id="A0A0A8YCT7"/>
<proteinExistence type="predicted"/>
<evidence type="ECO:0000313" key="1">
    <source>
        <dbReference type="EMBL" id="JAD23348.1"/>
    </source>
</evidence>